<protein>
    <submittedName>
        <fullName evidence="1">Uncharacterized protein</fullName>
    </submittedName>
</protein>
<sequence length="147" mass="15716">MAVADSGAEAAPALLMVLGGIQDTEGNHIEALIGLASQICSALPGGIAPVLDSISDDEAFVMKLVDELKARKRPSPDESPETRRQLVELTISIMESCSRYTLIFREHSMMEALSKLEQYTGLVALEEQGALRAMVAKAKELIGADTS</sequence>
<dbReference type="AlphaFoldDB" id="M8BXM3"/>
<dbReference type="EnsemblPlants" id="EMT29730">
    <property type="protein sequence ID" value="EMT29730"/>
    <property type="gene ID" value="F775_12103"/>
</dbReference>
<proteinExistence type="predicted"/>
<dbReference type="PANTHER" id="PTHR33115">
    <property type="entry name" value="ARM REPEAT SUPERFAMILY PROTEIN"/>
    <property type="match status" value="1"/>
</dbReference>
<reference evidence="1" key="1">
    <citation type="submission" date="2015-06" db="UniProtKB">
        <authorList>
            <consortium name="EnsemblPlants"/>
        </authorList>
    </citation>
    <scope>IDENTIFICATION</scope>
</reference>
<organism evidence="1">
    <name type="scientific">Aegilops tauschii</name>
    <name type="common">Tausch's goatgrass</name>
    <name type="synonym">Aegilops squarrosa</name>
    <dbReference type="NCBI Taxonomy" id="37682"/>
    <lineage>
        <taxon>Eukaryota</taxon>
        <taxon>Viridiplantae</taxon>
        <taxon>Streptophyta</taxon>
        <taxon>Embryophyta</taxon>
        <taxon>Tracheophyta</taxon>
        <taxon>Spermatophyta</taxon>
        <taxon>Magnoliopsida</taxon>
        <taxon>Liliopsida</taxon>
        <taxon>Poales</taxon>
        <taxon>Poaceae</taxon>
        <taxon>BOP clade</taxon>
        <taxon>Pooideae</taxon>
        <taxon>Triticodae</taxon>
        <taxon>Triticeae</taxon>
        <taxon>Triticinae</taxon>
        <taxon>Aegilops</taxon>
    </lineage>
</organism>
<accession>M8BXM3</accession>
<name>M8BXM3_AEGTA</name>
<evidence type="ECO:0000313" key="1">
    <source>
        <dbReference type="EnsemblPlants" id="EMT29730"/>
    </source>
</evidence>
<dbReference type="PANTHER" id="PTHR33115:SF37">
    <property type="entry name" value="OS01G0618300 PROTEIN"/>
    <property type="match status" value="1"/>
</dbReference>